<dbReference type="PROSITE" id="PS50109">
    <property type="entry name" value="HIS_KIN"/>
    <property type="match status" value="1"/>
</dbReference>
<evidence type="ECO:0000313" key="9">
    <source>
        <dbReference type="EMBL" id="KAA9339363.1"/>
    </source>
</evidence>
<dbReference type="InterPro" id="IPR052162">
    <property type="entry name" value="Sensor_kinase/Photoreceptor"/>
</dbReference>
<dbReference type="Pfam" id="PF08448">
    <property type="entry name" value="PAS_4"/>
    <property type="match status" value="1"/>
</dbReference>
<proteinExistence type="predicted"/>
<dbReference type="InterPro" id="IPR000700">
    <property type="entry name" value="PAS-assoc_C"/>
</dbReference>
<dbReference type="Pfam" id="PF02518">
    <property type="entry name" value="HATPase_c"/>
    <property type="match status" value="1"/>
</dbReference>
<evidence type="ECO:0000256" key="4">
    <source>
        <dbReference type="ARBA" id="ARBA00022679"/>
    </source>
</evidence>
<dbReference type="EMBL" id="VTWU01000001">
    <property type="protein sequence ID" value="KAA9339363.1"/>
    <property type="molecule type" value="Genomic_DNA"/>
</dbReference>
<name>A0AA88K099_9BACT</name>
<dbReference type="NCBIfam" id="TIGR00229">
    <property type="entry name" value="sensory_box"/>
    <property type="match status" value="3"/>
</dbReference>
<feature type="domain" description="PAS" evidence="7">
    <location>
        <begin position="152"/>
        <end position="226"/>
    </location>
</feature>
<dbReference type="InterPro" id="IPR013767">
    <property type="entry name" value="PAS_fold"/>
</dbReference>
<dbReference type="SMART" id="SM00086">
    <property type="entry name" value="PAC"/>
    <property type="match status" value="2"/>
</dbReference>
<dbReference type="GO" id="GO:0006355">
    <property type="term" value="P:regulation of DNA-templated transcription"/>
    <property type="evidence" value="ECO:0007669"/>
    <property type="project" value="InterPro"/>
</dbReference>
<dbReference type="SMART" id="SM00388">
    <property type="entry name" value="HisKA"/>
    <property type="match status" value="1"/>
</dbReference>
<comment type="caution">
    <text evidence="9">The sequence shown here is derived from an EMBL/GenBank/DDBJ whole genome shotgun (WGS) entry which is preliminary data.</text>
</comment>
<dbReference type="SUPFAM" id="SSF55874">
    <property type="entry name" value="ATPase domain of HSP90 chaperone/DNA topoisomerase II/histidine kinase"/>
    <property type="match status" value="1"/>
</dbReference>
<dbReference type="Pfam" id="PF00989">
    <property type="entry name" value="PAS"/>
    <property type="match status" value="1"/>
</dbReference>
<dbReference type="InterPro" id="IPR036890">
    <property type="entry name" value="HATPase_C_sf"/>
</dbReference>
<dbReference type="Gene3D" id="3.30.450.20">
    <property type="entry name" value="PAS domain"/>
    <property type="match status" value="3"/>
</dbReference>
<dbReference type="Gene3D" id="1.10.287.130">
    <property type="match status" value="1"/>
</dbReference>
<feature type="domain" description="PAC" evidence="8">
    <location>
        <begin position="358"/>
        <end position="410"/>
    </location>
</feature>
<dbReference type="SMART" id="SM00387">
    <property type="entry name" value="HATPase_c"/>
    <property type="match status" value="1"/>
</dbReference>
<dbReference type="Gene3D" id="3.30.565.10">
    <property type="entry name" value="Histidine kinase-like ATPase, C-terminal domain"/>
    <property type="match status" value="1"/>
</dbReference>
<keyword evidence="10" id="KW-1185">Reference proteome</keyword>
<protein>
    <recommendedName>
        <fullName evidence="2">histidine kinase</fullName>
        <ecNumber evidence="2">2.7.13.3</ecNumber>
    </recommendedName>
</protein>
<dbReference type="SMART" id="SM00091">
    <property type="entry name" value="PAS"/>
    <property type="match status" value="3"/>
</dbReference>
<dbReference type="Proteomes" id="UP000326380">
    <property type="component" value="Unassembled WGS sequence"/>
</dbReference>
<comment type="catalytic activity">
    <reaction evidence="1">
        <text>ATP + protein L-histidine = ADP + protein N-phospho-L-histidine.</text>
        <dbReference type="EC" id="2.7.13.3"/>
    </reaction>
</comment>
<keyword evidence="5" id="KW-0418">Kinase</keyword>
<dbReference type="GO" id="GO:0000155">
    <property type="term" value="F:phosphorelay sensor kinase activity"/>
    <property type="evidence" value="ECO:0007669"/>
    <property type="project" value="InterPro"/>
</dbReference>
<evidence type="ECO:0000259" key="6">
    <source>
        <dbReference type="PROSITE" id="PS50109"/>
    </source>
</evidence>
<dbReference type="InterPro" id="IPR013655">
    <property type="entry name" value="PAS_fold_3"/>
</dbReference>
<dbReference type="PANTHER" id="PTHR43304">
    <property type="entry name" value="PHYTOCHROME-LIKE PROTEIN CPH1"/>
    <property type="match status" value="1"/>
</dbReference>
<evidence type="ECO:0000256" key="2">
    <source>
        <dbReference type="ARBA" id="ARBA00012438"/>
    </source>
</evidence>
<dbReference type="InterPro" id="IPR001610">
    <property type="entry name" value="PAC"/>
</dbReference>
<evidence type="ECO:0000256" key="5">
    <source>
        <dbReference type="ARBA" id="ARBA00022777"/>
    </source>
</evidence>
<dbReference type="PANTHER" id="PTHR43304:SF1">
    <property type="entry name" value="PAC DOMAIN-CONTAINING PROTEIN"/>
    <property type="match status" value="1"/>
</dbReference>
<keyword evidence="4" id="KW-0808">Transferase</keyword>
<dbReference type="AlphaFoldDB" id="A0AA88K099"/>
<reference evidence="9 10" key="1">
    <citation type="submission" date="2019-09" db="EMBL/GenBank/DDBJ databases">
        <title>Genome sequence of Hymenobacter sp. M3.</title>
        <authorList>
            <person name="Srinivasan S."/>
        </authorList>
    </citation>
    <scope>NUCLEOTIDE SEQUENCE [LARGE SCALE GENOMIC DNA]</scope>
    <source>
        <strain evidence="9 10">M3</strain>
    </source>
</reference>
<feature type="domain" description="PAS" evidence="7">
    <location>
        <begin position="37"/>
        <end position="98"/>
    </location>
</feature>
<dbReference type="SUPFAM" id="SSF55785">
    <property type="entry name" value="PYP-like sensor domain (PAS domain)"/>
    <property type="match status" value="3"/>
</dbReference>
<evidence type="ECO:0000259" key="7">
    <source>
        <dbReference type="PROSITE" id="PS50112"/>
    </source>
</evidence>
<evidence type="ECO:0000313" key="10">
    <source>
        <dbReference type="Proteomes" id="UP000326380"/>
    </source>
</evidence>
<evidence type="ECO:0000256" key="3">
    <source>
        <dbReference type="ARBA" id="ARBA00022553"/>
    </source>
</evidence>
<dbReference type="Pfam" id="PF08447">
    <property type="entry name" value="PAS_3"/>
    <property type="match status" value="1"/>
</dbReference>
<dbReference type="SUPFAM" id="SSF47384">
    <property type="entry name" value="Homodimeric domain of signal transducing histidine kinase"/>
    <property type="match status" value="1"/>
</dbReference>
<dbReference type="CDD" id="cd00130">
    <property type="entry name" value="PAS"/>
    <property type="match status" value="3"/>
</dbReference>
<dbReference type="PROSITE" id="PS50113">
    <property type="entry name" value="PAC"/>
    <property type="match status" value="1"/>
</dbReference>
<dbReference type="InterPro" id="IPR003594">
    <property type="entry name" value="HATPase_dom"/>
</dbReference>
<dbReference type="InterPro" id="IPR013656">
    <property type="entry name" value="PAS_4"/>
</dbReference>
<dbReference type="Pfam" id="PF00512">
    <property type="entry name" value="HisKA"/>
    <property type="match status" value="1"/>
</dbReference>
<evidence type="ECO:0000259" key="8">
    <source>
        <dbReference type="PROSITE" id="PS50113"/>
    </source>
</evidence>
<dbReference type="InterPro" id="IPR004358">
    <property type="entry name" value="Sig_transdc_His_kin-like_C"/>
</dbReference>
<dbReference type="CDD" id="cd00082">
    <property type="entry name" value="HisKA"/>
    <property type="match status" value="1"/>
</dbReference>
<accession>A0AA88K099</accession>
<dbReference type="EC" id="2.7.13.3" evidence="2"/>
<evidence type="ECO:0000256" key="1">
    <source>
        <dbReference type="ARBA" id="ARBA00000085"/>
    </source>
</evidence>
<feature type="domain" description="PAS" evidence="7">
    <location>
        <begin position="281"/>
        <end position="353"/>
    </location>
</feature>
<dbReference type="PRINTS" id="PR00344">
    <property type="entry name" value="BCTRLSENSOR"/>
</dbReference>
<gene>
    <name evidence="9" type="ORF">F0P96_01720</name>
</gene>
<feature type="domain" description="Histidine kinase" evidence="6">
    <location>
        <begin position="428"/>
        <end position="640"/>
    </location>
</feature>
<dbReference type="InterPro" id="IPR005467">
    <property type="entry name" value="His_kinase_dom"/>
</dbReference>
<dbReference type="InterPro" id="IPR035965">
    <property type="entry name" value="PAS-like_dom_sf"/>
</dbReference>
<dbReference type="PROSITE" id="PS50112">
    <property type="entry name" value="PAS"/>
    <property type="match status" value="3"/>
</dbReference>
<dbReference type="InterPro" id="IPR000014">
    <property type="entry name" value="PAS"/>
</dbReference>
<sequence length="640" mass="70317">MVAGPSKSSIFQPGACAGAVPAAMNECDVVPIGGYPEQQAEALFFLNQQGEFSHVNEQFTALTGHTAEALLSRSLAELVDPDGAAAVGQVLAYALHGHGLTFDARLRTAAGTFVRFALTTFPQQPAAQTAGIGGILRLAETAQQTDSAVREREKQLSIISRTIADVIFVLKVETAGQYRFLFVNKAFTDTTGLRGEQVVNRLVQDVIPEPSLSMVLANYQQAVATKRRVIWLETSNYPTGQVVGEVCVTPVLGDDGECCQLVGVVHDLTAQHKVEEDLRASNERFRYALKATTDALYDWDIQADTLLWGEGFEDLFGYHLESNPSEFGQWSDFVHPDDAAHTVDTLLNTAHQTTRNHWQQEYRFQRADGTWATVFDRGYIIRDEQERPVRMIGAMQDISARKEAEAQQQRMAQELFAQNADLQQFTYIVSHNLRAPLANARGYAQLLTRLPTDSEAFATSLGHMQTSLEQLDIVLNDINDILSIRDKPAGRQEKVHLSSVCEQVRQNLAETLSASGGTLTCTIPPDLSVVGNRAYFHSIFYNLLANAIQYRSAERPLHIEVEGGCAADGNKVVTVADNGSGFDLDKAGADVFQLYKRFHTTPKGRGIGLFLVKSHVEAMGGRIEVSSRVGEGTRFTLSFS</sequence>
<keyword evidence="3" id="KW-0597">Phosphoprotein</keyword>
<organism evidence="9 10">
    <name type="scientific">Hymenobacter busanensis</name>
    <dbReference type="NCBI Taxonomy" id="2607656"/>
    <lineage>
        <taxon>Bacteria</taxon>
        <taxon>Pseudomonadati</taxon>
        <taxon>Bacteroidota</taxon>
        <taxon>Cytophagia</taxon>
        <taxon>Cytophagales</taxon>
        <taxon>Hymenobacteraceae</taxon>
        <taxon>Hymenobacter</taxon>
    </lineage>
</organism>
<dbReference type="InterPro" id="IPR036097">
    <property type="entry name" value="HisK_dim/P_sf"/>
</dbReference>
<dbReference type="InterPro" id="IPR003661">
    <property type="entry name" value="HisK_dim/P_dom"/>
</dbReference>